<dbReference type="Gene3D" id="2.60.120.260">
    <property type="entry name" value="Galactose-binding domain-like"/>
    <property type="match status" value="2"/>
</dbReference>
<dbReference type="Gene3D" id="3.20.20.80">
    <property type="entry name" value="Glycosidases"/>
    <property type="match status" value="1"/>
</dbReference>
<dbReference type="InterPro" id="IPR031330">
    <property type="entry name" value="Gly_Hdrlase_35_cat"/>
</dbReference>
<feature type="domain" description="Glycoside hydrolase 35 catalytic" evidence="6">
    <location>
        <begin position="36"/>
        <end position="367"/>
    </location>
</feature>
<dbReference type="InParanoid" id="E9H6R5"/>
<evidence type="ECO:0000313" key="9">
    <source>
        <dbReference type="EMBL" id="EFX72588.1"/>
    </source>
</evidence>
<dbReference type="AlphaFoldDB" id="E9H6R5"/>
<evidence type="ECO:0000313" key="10">
    <source>
        <dbReference type="Proteomes" id="UP000000305"/>
    </source>
</evidence>
<dbReference type="InterPro" id="IPR048913">
    <property type="entry name" value="BetaGal_gal-bd"/>
</dbReference>
<dbReference type="FunFam" id="3.20.20.80:FF:000115">
    <property type="entry name" value="Beta-galactosidase"/>
    <property type="match status" value="1"/>
</dbReference>
<dbReference type="InterPro" id="IPR001944">
    <property type="entry name" value="Glycoside_Hdrlase_35"/>
</dbReference>
<dbReference type="FunFam" id="2.60.120.260:FF:000049">
    <property type="entry name" value="Beta-galactosidase"/>
    <property type="match status" value="1"/>
</dbReference>
<evidence type="ECO:0000256" key="2">
    <source>
        <dbReference type="ARBA" id="ARBA00022801"/>
    </source>
</evidence>
<dbReference type="PIRSF" id="PIRSF006336">
    <property type="entry name" value="B-gal"/>
    <property type="match status" value="1"/>
</dbReference>
<keyword evidence="2" id="KW-0378">Hydrolase</keyword>
<dbReference type="InterPro" id="IPR048912">
    <property type="entry name" value="BetaGal1-like_ABD1"/>
</dbReference>
<dbReference type="PANTHER" id="PTHR23421">
    <property type="entry name" value="BETA-GALACTOSIDASE RELATED"/>
    <property type="match status" value="1"/>
</dbReference>
<dbReference type="GO" id="GO:0005773">
    <property type="term" value="C:vacuole"/>
    <property type="evidence" value="ECO:0000318"/>
    <property type="project" value="GO_Central"/>
</dbReference>
<sequence length="648" mass="73544">MEIDTAQQGKELPPTLYEHYTLGGVTSGLVPTSNGFLLNGKPFRIFSGAVHYFRVHPAYWRDRLRKLRAAGITVVETYVAWNLHEPQKNVFDFGKGNNDMSIFLDLKLFIQTAYEEDLFVILRPGPYICSEWDFGGLPSWLLRDPTMHVRTSYGPYVDRVDKYLEKLSNLVNHMQFTSSYGKGPIIAFQVENEYGSFGYQDHPRDKAYLQHLSDKMKSLGLKELFFTSDSPAGYLDWGSIPGVLQTANFQSGATQEFKMLQELQPNMPLMVTEFWSGWFDHWTQDFRKGLKLKDFETSLMEILSFDASVSFYMFHGGTNFGFMNGANVRKEYPGGYLPDITSYDYDAPLSEAGDYTDKYEAIVRLINSALAVRTRLPQRPAEMPKKAYDSIAIDSYLSFTDMLDQVDLITSSDKTLSMEELPVNNLNGQSYGFVVYRNHVVVKNASTLLVRGHIRDFAQVLVNGQLQTPPVKSLNDLEAFDPHPSVIDIVVENMGRVNFGEPHDFIQKKGLWEGHVSLDSIRLSDWKMIPLEFKGDWVRNLKNWNPFSKRSAGQPGPLLVRASLIVAGPISDTFIDMSSWGKGVVFVNGFNLGRYWSYMGPQKTLYLPAPLLKRGENTIVIYEQFSPSTKVKFTDKPILGEPRAESVS</sequence>
<dbReference type="SUPFAM" id="SSF49785">
    <property type="entry name" value="Galactose-binding domain-like"/>
    <property type="match status" value="1"/>
</dbReference>
<feature type="domain" description="Beta-galactosidase 1-like first all-beta" evidence="7">
    <location>
        <begin position="428"/>
        <end position="532"/>
    </location>
</feature>
<dbReference type="Pfam" id="PF01301">
    <property type="entry name" value="Glyco_hydro_35"/>
    <property type="match status" value="1"/>
</dbReference>
<dbReference type="SUPFAM" id="SSF51445">
    <property type="entry name" value="(Trans)glycosidases"/>
    <property type="match status" value="1"/>
</dbReference>
<comment type="similarity">
    <text evidence="1 5">Belongs to the glycosyl hydrolase 35 family.</text>
</comment>
<organism evidence="9 10">
    <name type="scientific">Daphnia pulex</name>
    <name type="common">Water flea</name>
    <dbReference type="NCBI Taxonomy" id="6669"/>
    <lineage>
        <taxon>Eukaryota</taxon>
        <taxon>Metazoa</taxon>
        <taxon>Ecdysozoa</taxon>
        <taxon>Arthropoda</taxon>
        <taxon>Crustacea</taxon>
        <taxon>Branchiopoda</taxon>
        <taxon>Diplostraca</taxon>
        <taxon>Cladocera</taxon>
        <taxon>Anomopoda</taxon>
        <taxon>Daphniidae</taxon>
        <taxon>Daphnia</taxon>
    </lineage>
</organism>
<dbReference type="GO" id="GO:0004565">
    <property type="term" value="F:beta-galactosidase activity"/>
    <property type="evidence" value="ECO:0000318"/>
    <property type="project" value="GO_Central"/>
</dbReference>
<evidence type="ECO:0000256" key="5">
    <source>
        <dbReference type="RuleBase" id="RU003679"/>
    </source>
</evidence>
<keyword evidence="10" id="KW-1185">Reference proteome</keyword>
<dbReference type="Pfam" id="PF21467">
    <property type="entry name" value="BetaGal_gal-bd"/>
    <property type="match status" value="1"/>
</dbReference>
<evidence type="ECO:0000256" key="3">
    <source>
        <dbReference type="ARBA" id="ARBA00023295"/>
    </source>
</evidence>
<name>E9H6R5_DAPPU</name>
<dbReference type="Pfam" id="PF21317">
    <property type="entry name" value="BetaGal_ABD_1"/>
    <property type="match status" value="1"/>
</dbReference>
<dbReference type="eggNOG" id="KOG0496">
    <property type="taxonomic scope" value="Eukaryota"/>
</dbReference>
<accession>E9H6R5</accession>
<keyword evidence="3" id="KW-0326">Glycosidase</keyword>
<evidence type="ECO:0000256" key="4">
    <source>
        <dbReference type="PIRSR" id="PIRSR006336-1"/>
    </source>
</evidence>
<evidence type="ECO:0000259" key="7">
    <source>
        <dbReference type="Pfam" id="PF21317"/>
    </source>
</evidence>
<dbReference type="InterPro" id="IPR008979">
    <property type="entry name" value="Galactose-bd-like_sf"/>
</dbReference>
<dbReference type="HOGENOM" id="CLU_007853_7_2_1"/>
<proteinExistence type="inferred from homology"/>
<dbReference type="EMBL" id="GL732598">
    <property type="protein sequence ID" value="EFX72588.1"/>
    <property type="molecule type" value="Genomic_DNA"/>
</dbReference>
<evidence type="ECO:0000259" key="8">
    <source>
        <dbReference type="Pfam" id="PF21467"/>
    </source>
</evidence>
<dbReference type="OMA" id="SLVMEYW"/>
<feature type="domain" description="Beta-galactosidase galactose-binding" evidence="8">
    <location>
        <begin position="564"/>
        <end position="617"/>
    </location>
</feature>
<dbReference type="Proteomes" id="UP000000305">
    <property type="component" value="Unassembled WGS sequence"/>
</dbReference>
<reference evidence="9 10" key="1">
    <citation type="journal article" date="2011" name="Science">
        <title>The ecoresponsive genome of Daphnia pulex.</title>
        <authorList>
            <person name="Colbourne J.K."/>
            <person name="Pfrender M.E."/>
            <person name="Gilbert D."/>
            <person name="Thomas W.K."/>
            <person name="Tucker A."/>
            <person name="Oakley T.H."/>
            <person name="Tokishita S."/>
            <person name="Aerts A."/>
            <person name="Arnold G.J."/>
            <person name="Basu M.K."/>
            <person name="Bauer D.J."/>
            <person name="Caceres C.E."/>
            <person name="Carmel L."/>
            <person name="Casola C."/>
            <person name="Choi J.H."/>
            <person name="Detter J.C."/>
            <person name="Dong Q."/>
            <person name="Dusheyko S."/>
            <person name="Eads B.D."/>
            <person name="Frohlich T."/>
            <person name="Geiler-Samerotte K.A."/>
            <person name="Gerlach D."/>
            <person name="Hatcher P."/>
            <person name="Jogdeo S."/>
            <person name="Krijgsveld J."/>
            <person name="Kriventseva E.V."/>
            <person name="Kultz D."/>
            <person name="Laforsch C."/>
            <person name="Lindquist E."/>
            <person name="Lopez J."/>
            <person name="Manak J.R."/>
            <person name="Muller J."/>
            <person name="Pangilinan J."/>
            <person name="Patwardhan R.P."/>
            <person name="Pitluck S."/>
            <person name="Pritham E.J."/>
            <person name="Rechtsteiner A."/>
            <person name="Rho M."/>
            <person name="Rogozin I.B."/>
            <person name="Sakarya O."/>
            <person name="Salamov A."/>
            <person name="Schaack S."/>
            <person name="Shapiro H."/>
            <person name="Shiga Y."/>
            <person name="Skalitzky C."/>
            <person name="Smith Z."/>
            <person name="Souvorov A."/>
            <person name="Sung W."/>
            <person name="Tang Z."/>
            <person name="Tsuchiya D."/>
            <person name="Tu H."/>
            <person name="Vos H."/>
            <person name="Wang M."/>
            <person name="Wolf Y.I."/>
            <person name="Yamagata H."/>
            <person name="Yamada T."/>
            <person name="Ye Y."/>
            <person name="Shaw J.R."/>
            <person name="Andrews J."/>
            <person name="Crease T.J."/>
            <person name="Tang H."/>
            <person name="Lucas S.M."/>
            <person name="Robertson H.M."/>
            <person name="Bork P."/>
            <person name="Koonin E.V."/>
            <person name="Zdobnov E.M."/>
            <person name="Grigoriev I.V."/>
            <person name="Lynch M."/>
            <person name="Boore J.L."/>
        </authorList>
    </citation>
    <scope>NUCLEOTIDE SEQUENCE [LARGE SCALE GENOMIC DNA]</scope>
</reference>
<protein>
    <submittedName>
        <fullName evidence="9">Uncharacterized protein</fullName>
    </submittedName>
</protein>
<gene>
    <name evidence="9" type="ORF">DAPPUDRAFT_58801</name>
</gene>
<dbReference type="PRINTS" id="PR00742">
    <property type="entry name" value="GLHYDRLASE35"/>
</dbReference>
<dbReference type="KEGG" id="dpx:DAPPUDRAFT_58801"/>
<dbReference type="OrthoDB" id="1657402at2759"/>
<feature type="active site" description="Proton donor" evidence="4">
    <location>
        <position position="193"/>
    </location>
</feature>
<feature type="active site" description="Nucleophile" evidence="4">
    <location>
        <position position="273"/>
    </location>
</feature>
<evidence type="ECO:0000259" key="6">
    <source>
        <dbReference type="Pfam" id="PF01301"/>
    </source>
</evidence>
<dbReference type="GO" id="GO:0019388">
    <property type="term" value="P:galactose catabolic process"/>
    <property type="evidence" value="ECO:0000318"/>
    <property type="project" value="GO_Central"/>
</dbReference>
<dbReference type="InterPro" id="IPR026283">
    <property type="entry name" value="B-gal_1-like"/>
</dbReference>
<evidence type="ECO:0000256" key="1">
    <source>
        <dbReference type="ARBA" id="ARBA00009809"/>
    </source>
</evidence>
<dbReference type="InterPro" id="IPR017853">
    <property type="entry name" value="GH"/>
</dbReference>
<dbReference type="PhylomeDB" id="E9H6R5"/>